<feature type="compositionally biased region" description="Acidic residues" evidence="3">
    <location>
        <begin position="1"/>
        <end position="14"/>
    </location>
</feature>
<evidence type="ECO:0000256" key="3">
    <source>
        <dbReference type="SAM" id="MobiDB-lite"/>
    </source>
</evidence>
<dbReference type="EMBL" id="JAWXYG010000003">
    <property type="protein sequence ID" value="KAK4277870.1"/>
    <property type="molecule type" value="Genomic_DNA"/>
</dbReference>
<feature type="compositionally biased region" description="Low complexity" evidence="3">
    <location>
        <begin position="23"/>
        <end position="49"/>
    </location>
</feature>
<gene>
    <name evidence="4" type="ORF">QN277_015799</name>
</gene>
<dbReference type="PANTHER" id="PTHR14221">
    <property type="entry name" value="WD REPEAT DOMAIN 44"/>
    <property type="match status" value="1"/>
</dbReference>
<evidence type="ECO:0000313" key="4">
    <source>
        <dbReference type="EMBL" id="KAK4277870.1"/>
    </source>
</evidence>
<evidence type="ECO:0000256" key="2">
    <source>
        <dbReference type="ARBA" id="ARBA00022737"/>
    </source>
</evidence>
<dbReference type="AlphaFoldDB" id="A0AAE1MU98"/>
<name>A0AAE1MU98_9FABA</name>
<protein>
    <submittedName>
        <fullName evidence="4">Uncharacterized protein</fullName>
    </submittedName>
</protein>
<comment type="caution">
    <text evidence="4">The sequence shown here is derived from an EMBL/GenBank/DDBJ whole genome shotgun (WGS) entry which is preliminary data.</text>
</comment>
<feature type="region of interest" description="Disordered" evidence="3">
    <location>
        <begin position="1"/>
        <end position="50"/>
    </location>
</feature>
<proteinExistence type="predicted"/>
<dbReference type="InterPro" id="IPR040324">
    <property type="entry name" value="WDR44/Dgr2"/>
</dbReference>
<dbReference type="Proteomes" id="UP001293593">
    <property type="component" value="Unassembled WGS sequence"/>
</dbReference>
<evidence type="ECO:0000313" key="5">
    <source>
        <dbReference type="Proteomes" id="UP001293593"/>
    </source>
</evidence>
<sequence>MSRVEDEEEEDECFYESHDRLVSSSCSCSTSNSDDDNNSNSNSPNYDSNQPFPIPKFPVAMSKFDIWISEPSSVLARRTRLLHAMGLSGDPSLSRGKPASAADLREMDNGEFERSASSNHLSRDSSVFAQSHDRCNKSSFCSSSILSIHPVAPENGSLVNEWYLLEKADCMHYVPSWM</sequence>
<keyword evidence="1" id="KW-0853">WD repeat</keyword>
<accession>A0AAE1MU98</accession>
<keyword evidence="2" id="KW-0677">Repeat</keyword>
<dbReference type="PANTHER" id="PTHR14221:SF67">
    <property type="entry name" value="WD REPEAT-CONTAINING PROTEIN 44-LIKE"/>
    <property type="match status" value="1"/>
</dbReference>
<reference evidence="4" key="1">
    <citation type="submission" date="2023-10" db="EMBL/GenBank/DDBJ databases">
        <title>Chromosome-level genome of the transformable northern wattle, Acacia crassicarpa.</title>
        <authorList>
            <person name="Massaro I."/>
            <person name="Sinha N.R."/>
            <person name="Poethig S."/>
            <person name="Leichty A.R."/>
        </authorList>
    </citation>
    <scope>NUCLEOTIDE SEQUENCE</scope>
    <source>
        <strain evidence="4">Acra3RX</strain>
        <tissue evidence="4">Leaf</tissue>
    </source>
</reference>
<organism evidence="4 5">
    <name type="scientific">Acacia crassicarpa</name>
    <name type="common">northern wattle</name>
    <dbReference type="NCBI Taxonomy" id="499986"/>
    <lineage>
        <taxon>Eukaryota</taxon>
        <taxon>Viridiplantae</taxon>
        <taxon>Streptophyta</taxon>
        <taxon>Embryophyta</taxon>
        <taxon>Tracheophyta</taxon>
        <taxon>Spermatophyta</taxon>
        <taxon>Magnoliopsida</taxon>
        <taxon>eudicotyledons</taxon>
        <taxon>Gunneridae</taxon>
        <taxon>Pentapetalae</taxon>
        <taxon>rosids</taxon>
        <taxon>fabids</taxon>
        <taxon>Fabales</taxon>
        <taxon>Fabaceae</taxon>
        <taxon>Caesalpinioideae</taxon>
        <taxon>mimosoid clade</taxon>
        <taxon>Acacieae</taxon>
        <taxon>Acacia</taxon>
    </lineage>
</organism>
<keyword evidence="5" id="KW-1185">Reference proteome</keyword>
<evidence type="ECO:0000256" key="1">
    <source>
        <dbReference type="ARBA" id="ARBA00022574"/>
    </source>
</evidence>